<comment type="similarity">
    <text evidence="1">Belongs to the peptidase S13 family.</text>
</comment>
<dbReference type="GO" id="GO:0000270">
    <property type="term" value="P:peptidoglycan metabolic process"/>
    <property type="evidence" value="ECO:0007669"/>
    <property type="project" value="TreeGrafter"/>
</dbReference>
<dbReference type="OrthoDB" id="9802627at2"/>
<dbReference type="GO" id="GO:0006508">
    <property type="term" value="P:proteolysis"/>
    <property type="evidence" value="ECO:0007669"/>
    <property type="project" value="InterPro"/>
</dbReference>
<protein>
    <submittedName>
        <fullName evidence="3">D-alanyl-D-alanine carboxypeptidase</fullName>
    </submittedName>
</protein>
<dbReference type="MEROPS" id="S13.003"/>
<evidence type="ECO:0000256" key="2">
    <source>
        <dbReference type="ARBA" id="ARBA00022801"/>
    </source>
</evidence>
<dbReference type="Pfam" id="PF02113">
    <property type="entry name" value="Peptidase_S13"/>
    <property type="match status" value="2"/>
</dbReference>
<organism evidence="3 4">
    <name type="scientific">Limnoraphis robusta CS-951</name>
    <dbReference type="NCBI Taxonomy" id="1637645"/>
    <lineage>
        <taxon>Bacteria</taxon>
        <taxon>Bacillati</taxon>
        <taxon>Cyanobacteriota</taxon>
        <taxon>Cyanophyceae</taxon>
        <taxon>Oscillatoriophycideae</taxon>
        <taxon>Oscillatoriales</taxon>
        <taxon>Sirenicapillariaceae</taxon>
        <taxon>Limnoraphis</taxon>
    </lineage>
</organism>
<name>A0A0F5YK46_9CYAN</name>
<keyword evidence="3" id="KW-0121">Carboxypeptidase</keyword>
<proteinExistence type="inferred from homology"/>
<evidence type="ECO:0000256" key="1">
    <source>
        <dbReference type="ARBA" id="ARBA00006096"/>
    </source>
</evidence>
<dbReference type="InterPro" id="IPR012338">
    <property type="entry name" value="Beta-lactam/transpept-like"/>
</dbReference>
<dbReference type="PRINTS" id="PR00922">
    <property type="entry name" value="DADACBPTASE3"/>
</dbReference>
<dbReference type="Proteomes" id="UP000033607">
    <property type="component" value="Unassembled WGS sequence"/>
</dbReference>
<evidence type="ECO:0000313" key="4">
    <source>
        <dbReference type="Proteomes" id="UP000033607"/>
    </source>
</evidence>
<reference evidence="3 4" key="1">
    <citation type="submission" date="2015-06" db="EMBL/GenBank/DDBJ databases">
        <title>Draft genome assembly of filamentous brackish cyanobacterium Limnoraphis robusta strain CS-951.</title>
        <authorList>
            <person name="Willis A."/>
            <person name="Parks M."/>
            <person name="Burford M.A."/>
        </authorList>
    </citation>
    <scope>NUCLEOTIDE SEQUENCE [LARGE SCALE GENOMIC DNA]</scope>
    <source>
        <strain evidence="3 4">CS-951</strain>
    </source>
</reference>
<dbReference type="Gene3D" id="3.40.710.10">
    <property type="entry name" value="DD-peptidase/beta-lactamase superfamily"/>
    <property type="match status" value="1"/>
</dbReference>
<dbReference type="SUPFAM" id="SSF56601">
    <property type="entry name" value="beta-lactamase/transpeptidase-like"/>
    <property type="match status" value="1"/>
</dbReference>
<dbReference type="InterPro" id="IPR000667">
    <property type="entry name" value="Peptidase_S13"/>
</dbReference>
<accession>A0A0F5YK46</accession>
<dbReference type="EMBL" id="LATL02000215">
    <property type="protein sequence ID" value="KKD39261.1"/>
    <property type="molecule type" value="Genomic_DNA"/>
</dbReference>
<sequence>MLDVFSSGVLSVWLEMAGVNKIELNAATRQVWEGGLSKLILLDQPDPIAASLVEQYLNRLAERGLSDQVQGVWIQAGPVSMASNVGTTPLPAASITKVATSLAALQQWTPDYQFETLIAATGPVENGVVQGDLVVVGSGDPFFVWEEGFALGNTLNQMGITQVMGNLIISGNFSMNYESNPMKAGEFLKQALDSRLWPAEAAAQYDSRMPPGTPRPIVAIAGTVQPQYTTVQASPLVRHKSLPLAEIIKQMNIYSNNLMSEMLAQSVGGAAVVRERAAMAAGVSVDEIQLINGSGLGHENQISARAAVAMFMALQQKLDGTNLNVADLFPVSGRDIGTLEFRNVPRHSAVKTGSLFDVSALAGAIPTRDRGVVWFAIINRGTGLDDLRDQQDWLLQQLVSQWGTPATLPPAISPHIDGRKPFLGDMSRNEIL</sequence>
<keyword evidence="2" id="KW-0378">Hydrolase</keyword>
<comment type="caution">
    <text evidence="3">The sequence shown here is derived from an EMBL/GenBank/DDBJ whole genome shotgun (WGS) entry which is preliminary data.</text>
</comment>
<dbReference type="Gene3D" id="3.50.80.20">
    <property type="entry name" value="D-Ala-D-Ala carboxypeptidase C, peptidase S13"/>
    <property type="match status" value="1"/>
</dbReference>
<dbReference type="PANTHER" id="PTHR30023:SF0">
    <property type="entry name" value="PENICILLIN-SENSITIVE CARBOXYPEPTIDASE A"/>
    <property type="match status" value="1"/>
</dbReference>
<dbReference type="RefSeq" id="WP_046277285.1">
    <property type="nucleotide sequence ID" value="NZ_LATL02000215.1"/>
</dbReference>
<evidence type="ECO:0000313" key="3">
    <source>
        <dbReference type="EMBL" id="KKD39261.1"/>
    </source>
</evidence>
<dbReference type="GO" id="GO:0004185">
    <property type="term" value="F:serine-type carboxypeptidase activity"/>
    <property type="evidence" value="ECO:0007669"/>
    <property type="project" value="InterPro"/>
</dbReference>
<keyword evidence="3" id="KW-0645">Protease</keyword>
<dbReference type="PANTHER" id="PTHR30023">
    <property type="entry name" value="D-ALANYL-D-ALANINE CARBOXYPEPTIDASE"/>
    <property type="match status" value="1"/>
</dbReference>
<dbReference type="AlphaFoldDB" id="A0A0F5YK46"/>
<gene>
    <name evidence="3" type="ORF">WN50_04360</name>
</gene>
<dbReference type="PATRIC" id="fig|1637645.4.peg.4254"/>